<evidence type="ECO:0000313" key="6">
    <source>
        <dbReference type="EMBL" id="KAF0688539.1"/>
    </source>
</evidence>
<dbReference type="Proteomes" id="UP000332933">
    <property type="component" value="Unassembled WGS sequence"/>
</dbReference>
<dbReference type="AlphaFoldDB" id="A0A485LI73"/>
<evidence type="ECO:0000313" key="8">
    <source>
        <dbReference type="Proteomes" id="UP000332933"/>
    </source>
</evidence>
<feature type="repeat" description="WD" evidence="4">
    <location>
        <begin position="596"/>
        <end position="629"/>
    </location>
</feature>
<keyword evidence="3" id="KW-0106">Calcium</keyword>
<feature type="domain" description="EF-hand" evidence="5">
    <location>
        <begin position="68"/>
        <end position="103"/>
    </location>
</feature>
<proteinExistence type="predicted"/>
<protein>
    <submittedName>
        <fullName evidence="7">Aste57867_19855 protein</fullName>
    </submittedName>
</protein>
<dbReference type="InterPro" id="IPR019775">
    <property type="entry name" value="WD40_repeat_CS"/>
</dbReference>
<dbReference type="PROSITE" id="PS00678">
    <property type="entry name" value="WD_REPEATS_1"/>
    <property type="match status" value="1"/>
</dbReference>
<sequence>MAPTTAISDFHLSSLLHLNHILELQRFFFHDEQDDNEDEGDHHRTPDVQLSLSEFTHALQAVLGANAIPESQIARMFHRIDANSDGSVSWDEWCDFFLMFDQRHINLYRDTHASNFTPADGYSGRDVSATPTRQSLIVFILTVFVPMEQLKPAKWLYVTCTRNGVLSLWDPGSLLVLSTLRPESSATQWVTHLIALCIPDFVVLSTVDHTIQVIQLSTMEVILTLSSLPHAAVAMAAFRNADGEHMIAFGDMGGYLNLRTLDQRAWNSIALTTPARYHVHRDWITQVAYLAAYRYVITASMDSTVKFVNLADGTVQRQFARHRTGVYTFYFSPQLNLMASSGARNVYLWNPDQMDVLASLKGHTSPVHQMVIDERAYKLFTLSMDKVFKVWDCYTYQCMQTVVDPTQYFPDETIGRIVWDVRLQQLVSSTTRLRVWPIHTVLQSSTRTSHDCAITCASYTPALHQVATGDVNSAIHTWDVHTGELVMRIPRAHGAEQITVLTYDAAGKRVLSGAVDGTVNIWNGSNGQLLSRLHRTGDSTAAEISGILFIVPPVKAKSLNRDRYILVSGWDRHVIKYKDDKAIDMYPFGMYTESNQPGHNDDVVALCYIPAPSALVVSASVDGRLLVWSFILRTVRHRLVLSTSHVEYDKSFHINHASSSASVDFAECMIAFPSKDGFITGSAHGRVDFWCSEKGRIKQCILPPADEYGRPAPGITSLALTSSRGGGIDSILVVGTAAGELQLWDLAYVHRYYSTQPPPEHMPVQKDRRMTAVALVRQHQHATALRKWAAHTSDVVFLALANEMILSAGKDGVLTVWNQSGAQVGIFGHDNIVVPERAMEVAVTKQVAPSASPPRLHRGHAVKAHHQVQAATTKRVLPSDILKPKKPPTHTTLSPREQRLKNANQLAVHTVTEIPRKVGSFVHASLVDMTAEVFRRKDAACNL</sequence>
<dbReference type="PROSITE" id="PS50294">
    <property type="entry name" value="WD_REPEATS_REGION"/>
    <property type="match status" value="1"/>
</dbReference>
<dbReference type="InterPro" id="IPR011047">
    <property type="entry name" value="Quinoprotein_ADH-like_sf"/>
</dbReference>
<evidence type="ECO:0000256" key="4">
    <source>
        <dbReference type="PROSITE-ProRule" id="PRU00221"/>
    </source>
</evidence>
<dbReference type="SUPFAM" id="SSF47473">
    <property type="entry name" value="EF-hand"/>
    <property type="match status" value="1"/>
</dbReference>
<dbReference type="InterPro" id="IPR015943">
    <property type="entry name" value="WD40/YVTN_repeat-like_dom_sf"/>
</dbReference>
<dbReference type="InterPro" id="IPR018247">
    <property type="entry name" value="EF_Hand_1_Ca_BS"/>
</dbReference>
<dbReference type="EMBL" id="VJMH01006717">
    <property type="protein sequence ID" value="KAF0688539.1"/>
    <property type="molecule type" value="Genomic_DNA"/>
</dbReference>
<dbReference type="InterPro" id="IPR036322">
    <property type="entry name" value="WD40_repeat_dom_sf"/>
</dbReference>
<dbReference type="InterPro" id="IPR002048">
    <property type="entry name" value="EF_hand_dom"/>
</dbReference>
<accession>A0A485LI73</accession>
<dbReference type="Pfam" id="PF00400">
    <property type="entry name" value="WD40"/>
    <property type="match status" value="5"/>
</dbReference>
<dbReference type="InterPro" id="IPR051242">
    <property type="entry name" value="WD-EF-hand_domain"/>
</dbReference>
<gene>
    <name evidence="7" type="primary">Aste57867_19855</name>
    <name evidence="6" type="ORF">As57867_019789</name>
    <name evidence="7" type="ORF">ASTE57867_19855</name>
</gene>
<dbReference type="InterPro" id="IPR001680">
    <property type="entry name" value="WD40_rpt"/>
</dbReference>
<evidence type="ECO:0000256" key="1">
    <source>
        <dbReference type="ARBA" id="ARBA00022574"/>
    </source>
</evidence>
<evidence type="ECO:0000259" key="5">
    <source>
        <dbReference type="PROSITE" id="PS50222"/>
    </source>
</evidence>
<name>A0A485LI73_9STRA</name>
<dbReference type="PROSITE" id="PS50222">
    <property type="entry name" value="EF_HAND_2"/>
    <property type="match status" value="1"/>
</dbReference>
<reference evidence="6" key="2">
    <citation type="submission" date="2019-06" db="EMBL/GenBank/DDBJ databases">
        <title>Genomics analysis of Aphanomyces spp. identifies a new class of oomycete effector associated with host adaptation.</title>
        <authorList>
            <person name="Gaulin E."/>
        </authorList>
    </citation>
    <scope>NUCLEOTIDE SEQUENCE</scope>
    <source>
        <strain evidence="6">CBS 578.67</strain>
    </source>
</reference>
<keyword evidence="8" id="KW-1185">Reference proteome</keyword>
<dbReference type="EMBL" id="CAADRA010006740">
    <property type="protein sequence ID" value="VFT96553.1"/>
    <property type="molecule type" value="Genomic_DNA"/>
</dbReference>
<feature type="repeat" description="WD" evidence="4">
    <location>
        <begin position="360"/>
        <end position="401"/>
    </location>
</feature>
<dbReference type="SUPFAM" id="SSF50978">
    <property type="entry name" value="WD40 repeat-like"/>
    <property type="match status" value="2"/>
</dbReference>
<dbReference type="Gene3D" id="1.10.238.10">
    <property type="entry name" value="EF-hand"/>
    <property type="match status" value="1"/>
</dbReference>
<feature type="repeat" description="WD" evidence="4">
    <location>
        <begin position="447"/>
        <end position="488"/>
    </location>
</feature>
<evidence type="ECO:0000256" key="3">
    <source>
        <dbReference type="ARBA" id="ARBA00022837"/>
    </source>
</evidence>
<reference evidence="7 8" key="1">
    <citation type="submission" date="2019-03" db="EMBL/GenBank/DDBJ databases">
        <authorList>
            <person name="Gaulin E."/>
            <person name="Dumas B."/>
        </authorList>
    </citation>
    <scope>NUCLEOTIDE SEQUENCE [LARGE SCALE GENOMIC DNA]</scope>
    <source>
        <strain evidence="7">CBS 568.67</strain>
    </source>
</reference>
<feature type="repeat" description="WD" evidence="4">
    <location>
        <begin position="498"/>
        <end position="532"/>
    </location>
</feature>
<keyword evidence="1 4" id="KW-0853">WD repeat</keyword>
<feature type="repeat" description="WD" evidence="4">
    <location>
        <begin position="788"/>
        <end position="818"/>
    </location>
</feature>
<keyword evidence="2" id="KW-0677">Repeat</keyword>
<dbReference type="Gene3D" id="2.130.10.10">
    <property type="entry name" value="YVTN repeat-like/Quinoprotein amine dehydrogenase"/>
    <property type="match status" value="3"/>
</dbReference>
<dbReference type="PANTHER" id="PTHR44324">
    <property type="entry name" value="WD40 REPEAT DOMAIN 95"/>
    <property type="match status" value="1"/>
</dbReference>
<evidence type="ECO:0000313" key="7">
    <source>
        <dbReference type="EMBL" id="VFT96553.1"/>
    </source>
</evidence>
<evidence type="ECO:0000256" key="2">
    <source>
        <dbReference type="ARBA" id="ARBA00022737"/>
    </source>
</evidence>
<dbReference type="PANTHER" id="PTHR44324:SF4">
    <property type="entry name" value="WD40 REPEAT DOMAIN 95"/>
    <property type="match status" value="1"/>
</dbReference>
<dbReference type="OrthoDB" id="75172at2759"/>
<dbReference type="GO" id="GO:0005509">
    <property type="term" value="F:calcium ion binding"/>
    <property type="evidence" value="ECO:0007669"/>
    <property type="project" value="InterPro"/>
</dbReference>
<dbReference type="PROSITE" id="PS50082">
    <property type="entry name" value="WD_REPEATS_2"/>
    <property type="match status" value="5"/>
</dbReference>
<dbReference type="SMART" id="SM00320">
    <property type="entry name" value="WD40"/>
    <property type="match status" value="7"/>
</dbReference>
<organism evidence="7 8">
    <name type="scientific">Aphanomyces stellatus</name>
    <dbReference type="NCBI Taxonomy" id="120398"/>
    <lineage>
        <taxon>Eukaryota</taxon>
        <taxon>Sar</taxon>
        <taxon>Stramenopiles</taxon>
        <taxon>Oomycota</taxon>
        <taxon>Saprolegniomycetes</taxon>
        <taxon>Saprolegniales</taxon>
        <taxon>Verrucalvaceae</taxon>
        <taxon>Aphanomyces</taxon>
    </lineage>
</organism>
<dbReference type="PROSITE" id="PS00018">
    <property type="entry name" value="EF_HAND_1"/>
    <property type="match status" value="1"/>
</dbReference>
<dbReference type="InterPro" id="IPR011992">
    <property type="entry name" value="EF-hand-dom_pair"/>
</dbReference>
<dbReference type="SUPFAM" id="SSF50998">
    <property type="entry name" value="Quinoprotein alcohol dehydrogenase-like"/>
    <property type="match status" value="1"/>
</dbReference>